<dbReference type="EMBL" id="CP097218">
    <property type="protein sequence ID" value="UQN29262.1"/>
    <property type="molecule type" value="Genomic_DNA"/>
</dbReference>
<evidence type="ECO:0000259" key="5">
    <source>
        <dbReference type="PROSITE" id="PS50977"/>
    </source>
</evidence>
<name>A0ABY4N3X8_9MICO</name>
<dbReference type="SUPFAM" id="SSF48498">
    <property type="entry name" value="Tetracyclin repressor-like, C-terminal domain"/>
    <property type="match status" value="1"/>
</dbReference>
<sequence>MSEGGGAVDDQQEPSTRDRILAAAAAILGEDGATARLSVRAVAARAGVSVGSLRHHFPTQQDLRDEVMRRVLDWMMPRSSIGDRSVPPRERLVQCLLDVLDLSGTGAQAREAMTTMTSTFITAEQTASVREAYLAAQRDGQRRTEGWLRALAEECEIPADDIPRRARFLGTVLDGLSLERAMPAVDSLTQVESEVLFAAADVALAPVDRDG</sequence>
<feature type="domain" description="HTH tetR-type" evidence="5">
    <location>
        <begin position="14"/>
        <end position="75"/>
    </location>
</feature>
<keyword evidence="3" id="KW-0804">Transcription</keyword>
<evidence type="ECO:0000256" key="3">
    <source>
        <dbReference type="ARBA" id="ARBA00023163"/>
    </source>
</evidence>
<evidence type="ECO:0000313" key="7">
    <source>
        <dbReference type="Proteomes" id="UP001055868"/>
    </source>
</evidence>
<protein>
    <submittedName>
        <fullName evidence="6">TetR/AcrR family transcriptional regulator</fullName>
    </submittedName>
</protein>
<organism evidence="6 7">
    <name type="scientific">Brachybacterium kimchii</name>
    <dbReference type="NCBI Taxonomy" id="2942909"/>
    <lineage>
        <taxon>Bacteria</taxon>
        <taxon>Bacillati</taxon>
        <taxon>Actinomycetota</taxon>
        <taxon>Actinomycetes</taxon>
        <taxon>Micrococcales</taxon>
        <taxon>Dermabacteraceae</taxon>
        <taxon>Brachybacterium</taxon>
    </lineage>
</organism>
<dbReference type="SUPFAM" id="SSF46689">
    <property type="entry name" value="Homeodomain-like"/>
    <property type="match status" value="1"/>
</dbReference>
<dbReference type="Proteomes" id="UP001055868">
    <property type="component" value="Chromosome"/>
</dbReference>
<keyword evidence="7" id="KW-1185">Reference proteome</keyword>
<dbReference type="PROSITE" id="PS50977">
    <property type="entry name" value="HTH_TETR_2"/>
    <property type="match status" value="1"/>
</dbReference>
<feature type="DNA-binding region" description="H-T-H motif" evidence="4">
    <location>
        <begin position="38"/>
        <end position="57"/>
    </location>
</feature>
<dbReference type="InterPro" id="IPR009057">
    <property type="entry name" value="Homeodomain-like_sf"/>
</dbReference>
<accession>A0ABY4N3X8</accession>
<evidence type="ECO:0000256" key="4">
    <source>
        <dbReference type="PROSITE-ProRule" id="PRU00335"/>
    </source>
</evidence>
<evidence type="ECO:0000313" key="6">
    <source>
        <dbReference type="EMBL" id="UQN29262.1"/>
    </source>
</evidence>
<dbReference type="PANTHER" id="PTHR47506:SF6">
    <property type="entry name" value="HTH-TYPE TRANSCRIPTIONAL REPRESSOR NEMR"/>
    <property type="match status" value="1"/>
</dbReference>
<dbReference type="PANTHER" id="PTHR47506">
    <property type="entry name" value="TRANSCRIPTIONAL REGULATORY PROTEIN"/>
    <property type="match status" value="1"/>
</dbReference>
<dbReference type="InterPro" id="IPR001647">
    <property type="entry name" value="HTH_TetR"/>
</dbReference>
<dbReference type="InterPro" id="IPR036271">
    <property type="entry name" value="Tet_transcr_reg_TetR-rel_C_sf"/>
</dbReference>
<dbReference type="Gene3D" id="1.10.357.10">
    <property type="entry name" value="Tetracycline Repressor, domain 2"/>
    <property type="match status" value="1"/>
</dbReference>
<keyword evidence="2 4" id="KW-0238">DNA-binding</keyword>
<gene>
    <name evidence="6" type="ORF">M4486_16760</name>
</gene>
<reference evidence="6" key="1">
    <citation type="submission" date="2022-05" db="EMBL/GenBank/DDBJ databases">
        <title>Genomic analysis of Brachybacterium sp. CBA3104.</title>
        <authorList>
            <person name="Roh S.W."/>
            <person name="Kim Y.B."/>
            <person name="Kim Y."/>
        </authorList>
    </citation>
    <scope>NUCLEOTIDE SEQUENCE</scope>
    <source>
        <strain evidence="6">CBA3104</strain>
    </source>
</reference>
<evidence type="ECO:0000256" key="1">
    <source>
        <dbReference type="ARBA" id="ARBA00023015"/>
    </source>
</evidence>
<proteinExistence type="predicted"/>
<dbReference type="Pfam" id="PF00440">
    <property type="entry name" value="TetR_N"/>
    <property type="match status" value="1"/>
</dbReference>
<keyword evidence="1" id="KW-0805">Transcription regulation</keyword>
<evidence type="ECO:0000256" key="2">
    <source>
        <dbReference type="ARBA" id="ARBA00023125"/>
    </source>
</evidence>
<dbReference type="RefSeq" id="WP_249478466.1">
    <property type="nucleotide sequence ID" value="NZ_CP097218.1"/>
</dbReference>